<feature type="compositionally biased region" description="Basic and acidic residues" evidence="6">
    <location>
        <begin position="572"/>
        <end position="596"/>
    </location>
</feature>
<feature type="compositionally biased region" description="Low complexity" evidence="6">
    <location>
        <begin position="500"/>
        <end position="532"/>
    </location>
</feature>
<feature type="region of interest" description="Disordered" evidence="6">
    <location>
        <begin position="572"/>
        <end position="620"/>
    </location>
</feature>
<dbReference type="GO" id="GO:0005524">
    <property type="term" value="F:ATP binding"/>
    <property type="evidence" value="ECO:0007669"/>
    <property type="project" value="UniProtKB-KW"/>
</dbReference>
<keyword evidence="2" id="KW-0547">Nucleotide-binding</keyword>
<feature type="signal peptide" evidence="7">
    <location>
        <begin position="1"/>
        <end position="16"/>
    </location>
</feature>
<dbReference type="SUPFAM" id="SSF53067">
    <property type="entry name" value="Actin-like ATPase domain"/>
    <property type="match status" value="2"/>
</dbReference>
<evidence type="ECO:0000256" key="3">
    <source>
        <dbReference type="ARBA" id="ARBA00022840"/>
    </source>
</evidence>
<proteinExistence type="inferred from homology"/>
<evidence type="ECO:0000256" key="4">
    <source>
        <dbReference type="ARBA" id="ARBA00023186"/>
    </source>
</evidence>
<dbReference type="PANTHER" id="PTHR45639:SF3">
    <property type="entry name" value="HYPOXIA UP-REGULATED PROTEIN 1"/>
    <property type="match status" value="1"/>
</dbReference>
<evidence type="ECO:0000256" key="2">
    <source>
        <dbReference type="ARBA" id="ARBA00022741"/>
    </source>
</evidence>
<feature type="region of interest" description="Disordered" evidence="6">
    <location>
        <begin position="467"/>
        <end position="536"/>
    </location>
</feature>
<dbReference type="EMBL" id="GGYP01004915">
    <property type="protein sequence ID" value="MDE49686.1"/>
    <property type="molecule type" value="Transcribed_RNA"/>
</dbReference>
<evidence type="ECO:0000256" key="7">
    <source>
        <dbReference type="SAM" id="SignalP"/>
    </source>
</evidence>
<keyword evidence="4" id="KW-0143">Chaperone</keyword>
<evidence type="ECO:0000256" key="6">
    <source>
        <dbReference type="SAM" id="MobiDB-lite"/>
    </source>
</evidence>
<dbReference type="GO" id="GO:0140662">
    <property type="term" value="F:ATP-dependent protein folding chaperone"/>
    <property type="evidence" value="ECO:0007669"/>
    <property type="project" value="InterPro"/>
</dbReference>
<dbReference type="Pfam" id="PF00012">
    <property type="entry name" value="HSP70"/>
    <property type="match status" value="1"/>
</dbReference>
<dbReference type="PRINTS" id="PR00301">
    <property type="entry name" value="HEATSHOCK70"/>
</dbReference>
<dbReference type="CDD" id="cd10230">
    <property type="entry name" value="ASKHA_NBD_HSP70_HYOU1"/>
    <property type="match status" value="1"/>
</dbReference>
<dbReference type="Gene3D" id="3.90.640.10">
    <property type="entry name" value="Actin, Chain A, domain 4"/>
    <property type="match status" value="1"/>
</dbReference>
<feature type="compositionally biased region" description="Low complexity" evidence="6">
    <location>
        <begin position="476"/>
        <end position="493"/>
    </location>
</feature>
<reference evidence="8" key="1">
    <citation type="submission" date="2018-10" db="EMBL/GenBank/DDBJ databases">
        <title>Transcriptome assembly of Aceria tosichella (Wheat curl mite) Type 2.</title>
        <authorList>
            <person name="Scully E.D."/>
            <person name="Geib S.M."/>
            <person name="Palmer N.A."/>
            <person name="Gupta A.K."/>
            <person name="Sarath G."/>
            <person name="Tatineni S."/>
        </authorList>
    </citation>
    <scope>NUCLEOTIDE SEQUENCE</scope>
    <source>
        <strain evidence="8">LincolnNE</strain>
    </source>
</reference>
<evidence type="ECO:0000256" key="1">
    <source>
        <dbReference type="ARBA" id="ARBA00007381"/>
    </source>
</evidence>
<dbReference type="AlphaFoldDB" id="A0A6G1SGL8"/>
<dbReference type="Gene3D" id="3.30.420.40">
    <property type="match status" value="2"/>
</dbReference>
<dbReference type="GO" id="GO:0030968">
    <property type="term" value="P:endoplasmic reticulum unfolded protein response"/>
    <property type="evidence" value="ECO:0007669"/>
    <property type="project" value="TreeGrafter"/>
</dbReference>
<dbReference type="PROSITE" id="PS51257">
    <property type="entry name" value="PROKAR_LIPOPROTEIN"/>
    <property type="match status" value="1"/>
</dbReference>
<accession>A0A6G1SGL8</accession>
<evidence type="ECO:0000313" key="8">
    <source>
        <dbReference type="EMBL" id="MDE49686.1"/>
    </source>
</evidence>
<dbReference type="Gene3D" id="3.30.30.30">
    <property type="match status" value="1"/>
</dbReference>
<dbReference type="InterPro" id="IPR013126">
    <property type="entry name" value="Hsp_70_fam"/>
</dbReference>
<feature type="compositionally biased region" description="Basic and acidic residues" evidence="6">
    <location>
        <begin position="603"/>
        <end position="620"/>
    </location>
</feature>
<protein>
    <recommendedName>
        <fullName evidence="5">Hypoxia up-regulated protein 1</fullName>
    </recommendedName>
</protein>
<gene>
    <name evidence="8" type="primary">hyou1</name>
    <name evidence="8" type="ORF">g.1429</name>
</gene>
<keyword evidence="3" id="KW-0067">ATP-binding</keyword>
<dbReference type="PANTHER" id="PTHR45639">
    <property type="entry name" value="HSC70CB, ISOFORM G-RELATED"/>
    <property type="match status" value="1"/>
</dbReference>
<dbReference type="GO" id="GO:0034663">
    <property type="term" value="C:endoplasmic reticulum chaperone complex"/>
    <property type="evidence" value="ECO:0007669"/>
    <property type="project" value="TreeGrafter"/>
</dbReference>
<name>A0A6G1SGL8_9ACAR</name>
<keyword evidence="7" id="KW-0732">Signal</keyword>
<evidence type="ECO:0000256" key="5">
    <source>
        <dbReference type="ARBA" id="ARBA00040503"/>
    </source>
</evidence>
<dbReference type="InterPro" id="IPR043129">
    <property type="entry name" value="ATPase_NBD"/>
</dbReference>
<organism evidence="8">
    <name type="scientific">Aceria tosichella</name>
    <name type="common">wheat curl mite</name>
    <dbReference type="NCBI Taxonomy" id="561515"/>
    <lineage>
        <taxon>Eukaryota</taxon>
        <taxon>Metazoa</taxon>
        <taxon>Ecdysozoa</taxon>
        <taxon>Arthropoda</taxon>
        <taxon>Chelicerata</taxon>
        <taxon>Arachnida</taxon>
        <taxon>Acari</taxon>
        <taxon>Acariformes</taxon>
        <taxon>Trombidiformes</taxon>
        <taxon>Prostigmata</taxon>
        <taxon>Eupodina</taxon>
        <taxon>Eriophyoidea</taxon>
        <taxon>Eriophyidae</taxon>
        <taxon>Eriophyinae</taxon>
        <taxon>Aceriini</taxon>
        <taxon>Aceria</taxon>
    </lineage>
</organism>
<feature type="chain" id="PRO_5026246998" description="Hypoxia up-regulated protein 1" evidence="7">
    <location>
        <begin position="17"/>
        <end position="620"/>
    </location>
</feature>
<comment type="similarity">
    <text evidence="1">Belongs to the heat shock protein 70 family.</text>
</comment>
<sequence>MAYCKLSLILLLSVLACTITFNSGMVHCYGVMSVDLGSEWMKVGLVAPNVPMDLVLNDQSNRKTSMAIAISNGERFIGDAALDVAIKYPDRTFTYFLDLVGKSLNDESVKQYKQKFPYADISSHEPNSTSIILNHPEGASFTPLELVAMMLQLARDQVLNRLGTHEQISDVVITVPPFFNSIEKKVVRDAANLAGLNVLRFTQTNAAFALSYGIFRHKDYLPENSDNKTSIIFFDQGATHTSVTVADYHMIEQVDPVTFASKNESLPTVTIRAQVYDRFLGGFDMQLRLRDHLIQAFCKETKTDPERIYKRGRSFSKVLKEAGRVKRVLSANTDFLVRIENVIDDKDLRFPITRKDLEDMNDDLLTTRITQLLDKLFEQPEVSRDERFESVIIVGGNTRTPRVQQILLDYFKLDSLGKSVNADEGAALAALYQAASLGRGFRVKKFALEEYGEERLRYDPAKVIVTTTTPAPPTTEEPATTTTAPETTQPTESPELDVGATTAQPNETTQTSTTEEPTTTTTTPAPIVTTTPDPEAIYSQSELDRIGKKLAMMREDDFTRLQRLLELNRIELDEIENERKASEKGTEGESSEEKPPESAAEVGADKEEKKSEEEIKRLEL</sequence>